<dbReference type="PANTHER" id="PTHR43818">
    <property type="entry name" value="BCDNA.GH03377"/>
    <property type="match status" value="1"/>
</dbReference>
<feature type="domain" description="GFO/IDH/MocA-like oxidoreductase" evidence="4">
    <location>
        <begin position="232"/>
        <end position="320"/>
    </location>
</feature>
<dbReference type="InterPro" id="IPR006311">
    <property type="entry name" value="TAT_signal"/>
</dbReference>
<dbReference type="AlphaFoldDB" id="A0A143PJ66"/>
<dbReference type="EMBL" id="CP015136">
    <property type="protein sequence ID" value="AMY08605.1"/>
    <property type="molecule type" value="Genomic_DNA"/>
</dbReference>
<dbReference type="Pfam" id="PF01408">
    <property type="entry name" value="GFO_IDH_MocA"/>
    <property type="match status" value="1"/>
</dbReference>
<feature type="domain" description="Gfo/Idh/MocA-like oxidoreductase bacterial type C-terminal" evidence="3">
    <location>
        <begin position="375"/>
        <end position="445"/>
    </location>
</feature>
<keyword evidence="1 5" id="KW-0560">Oxidoreductase</keyword>
<dbReference type="SUPFAM" id="SSF51735">
    <property type="entry name" value="NAD(P)-binding Rossmann-fold domains"/>
    <property type="match status" value="1"/>
</dbReference>
<dbReference type="InterPro" id="IPR043906">
    <property type="entry name" value="Gfo/Idh/MocA_OxRdtase_bact_C"/>
</dbReference>
<reference evidence="6" key="2">
    <citation type="submission" date="2016-04" db="EMBL/GenBank/DDBJ databases">
        <title>First Complete Genome Sequence of a Subdivision 6 Acidobacterium.</title>
        <authorList>
            <person name="Huang S."/>
            <person name="Vieira S."/>
            <person name="Bunk B."/>
            <person name="Riedel T."/>
            <person name="Sproeer C."/>
            <person name="Overmann J."/>
        </authorList>
    </citation>
    <scope>NUCLEOTIDE SEQUENCE [LARGE SCALE GENOMIC DNA]</scope>
    <source>
        <strain evidence="6">DSM 100886 HEG_-6_39</strain>
    </source>
</reference>
<dbReference type="STRING" id="1855912.LuPra_01809"/>
<proteinExistence type="predicted"/>
<dbReference type="InterPro" id="IPR000683">
    <property type="entry name" value="Gfo/Idh/MocA-like_OxRdtase_N"/>
</dbReference>
<dbReference type="OrthoDB" id="127741at2"/>
<dbReference type="GO" id="GO:0050112">
    <property type="term" value="F:inositol 2-dehydrogenase (NAD+) activity"/>
    <property type="evidence" value="ECO:0007669"/>
    <property type="project" value="UniProtKB-EC"/>
</dbReference>
<protein>
    <submittedName>
        <fullName evidence="5">Inositol 2-dehydrogenase</fullName>
        <ecNumber evidence="5">1.1.1.18</ecNumber>
    </submittedName>
</protein>
<dbReference type="SUPFAM" id="SSF55347">
    <property type="entry name" value="Glyceraldehyde-3-phosphate dehydrogenase-like, C-terminal domain"/>
    <property type="match status" value="1"/>
</dbReference>
<organism evidence="5 6">
    <name type="scientific">Luteitalea pratensis</name>
    <dbReference type="NCBI Taxonomy" id="1855912"/>
    <lineage>
        <taxon>Bacteria</taxon>
        <taxon>Pseudomonadati</taxon>
        <taxon>Acidobacteriota</taxon>
        <taxon>Vicinamibacteria</taxon>
        <taxon>Vicinamibacterales</taxon>
        <taxon>Vicinamibacteraceae</taxon>
        <taxon>Luteitalea</taxon>
    </lineage>
</organism>
<dbReference type="Gene3D" id="3.40.50.720">
    <property type="entry name" value="NAD(P)-binding Rossmann-like Domain"/>
    <property type="match status" value="1"/>
</dbReference>
<dbReference type="Pfam" id="PF22725">
    <property type="entry name" value="GFO_IDH_MocA_C3"/>
    <property type="match status" value="1"/>
</dbReference>
<sequence length="474" mass="51763">MANRRTFLRTMMAGAVGAGAGSPSPGFGAAGTRVAPSDRVCVGMIGAGLIGTRHLIDFTAQPDVDVVAIAELSPARMQAARARTEGRAEAVTDFRRMLDRKDIDAIVVSTPDHWHALMTVMACAAGKDVYVEKPLTHVVREGDWMVSAATRHQRIVQVGTQQRSGRHYQRAKALLREGHLGDIRHVHVRSTRNIVPGFTRPVDDPQLTPEAWDMWLGPAPSVPFDPRRALYHFRWYWDYSGGQTTNLLAHDLDIVQWMTDAMPRRVSAFGQRRSLQGFGETPDAFEATYEFPGFLLTWSNSEVSAGRWRGLEIGGTKGTLTISRAGFEIIPDATIPAEDQIPRVEFAGRPAAAATPRTEAIKDDGYEQVRDQFVPHVRDFLEAIKSRRPPVSDLASAQRTATACHLANVAMRVGRVVRWDVAANDVVGDPAASALLTKAYRAPWDRELLAIVPGATLAPAAPRSSASVGGEGRL</sequence>
<dbReference type="PANTHER" id="PTHR43818:SF11">
    <property type="entry name" value="BCDNA.GH03377"/>
    <property type="match status" value="1"/>
</dbReference>
<reference evidence="5 6" key="1">
    <citation type="journal article" date="2016" name="Genome Announc.">
        <title>First Complete Genome Sequence of a Subdivision 6 Acidobacterium Strain.</title>
        <authorList>
            <person name="Huang S."/>
            <person name="Vieira S."/>
            <person name="Bunk B."/>
            <person name="Riedel T."/>
            <person name="Sproer C."/>
            <person name="Overmann J."/>
        </authorList>
    </citation>
    <scope>NUCLEOTIDE SEQUENCE [LARGE SCALE GENOMIC DNA]</scope>
    <source>
        <strain evidence="6">DSM 100886 HEG_-6_39</strain>
    </source>
</reference>
<dbReference type="EC" id="1.1.1.18" evidence="5"/>
<evidence type="ECO:0000313" key="6">
    <source>
        <dbReference type="Proteomes" id="UP000076079"/>
    </source>
</evidence>
<dbReference type="Pfam" id="PF19051">
    <property type="entry name" value="GFO_IDH_MocA_C2"/>
    <property type="match status" value="1"/>
</dbReference>
<dbReference type="KEGG" id="abac:LuPra_01809"/>
<dbReference type="RefSeq" id="WP_157898923.1">
    <property type="nucleotide sequence ID" value="NZ_CP015136.1"/>
</dbReference>
<evidence type="ECO:0000259" key="4">
    <source>
        <dbReference type="Pfam" id="PF22725"/>
    </source>
</evidence>
<evidence type="ECO:0000256" key="1">
    <source>
        <dbReference type="ARBA" id="ARBA00023002"/>
    </source>
</evidence>
<keyword evidence="6" id="KW-1185">Reference proteome</keyword>
<gene>
    <name evidence="5" type="primary">iolG_5</name>
    <name evidence="5" type="ORF">LuPra_01809</name>
</gene>
<evidence type="ECO:0000259" key="3">
    <source>
        <dbReference type="Pfam" id="PF19051"/>
    </source>
</evidence>
<accession>A0A143PJ66</accession>
<dbReference type="Gene3D" id="3.30.360.10">
    <property type="entry name" value="Dihydrodipicolinate Reductase, domain 2"/>
    <property type="match status" value="1"/>
</dbReference>
<evidence type="ECO:0000313" key="5">
    <source>
        <dbReference type="EMBL" id="AMY08605.1"/>
    </source>
</evidence>
<dbReference type="GO" id="GO:0000166">
    <property type="term" value="F:nucleotide binding"/>
    <property type="evidence" value="ECO:0007669"/>
    <property type="project" value="InterPro"/>
</dbReference>
<dbReference type="InterPro" id="IPR055170">
    <property type="entry name" value="GFO_IDH_MocA-like_dom"/>
</dbReference>
<name>A0A143PJ66_LUTPR</name>
<feature type="domain" description="Gfo/Idh/MocA-like oxidoreductase N-terminal" evidence="2">
    <location>
        <begin position="42"/>
        <end position="159"/>
    </location>
</feature>
<dbReference type="PROSITE" id="PS51318">
    <property type="entry name" value="TAT"/>
    <property type="match status" value="1"/>
</dbReference>
<dbReference type="InterPro" id="IPR036291">
    <property type="entry name" value="NAD(P)-bd_dom_sf"/>
</dbReference>
<dbReference type="Proteomes" id="UP000076079">
    <property type="component" value="Chromosome"/>
</dbReference>
<evidence type="ECO:0000259" key="2">
    <source>
        <dbReference type="Pfam" id="PF01408"/>
    </source>
</evidence>
<dbReference type="InterPro" id="IPR050463">
    <property type="entry name" value="Gfo/Idh/MocA_oxidrdct_glycsds"/>
</dbReference>